<dbReference type="InterPro" id="IPR020846">
    <property type="entry name" value="MFS_dom"/>
</dbReference>
<proteinExistence type="predicted"/>
<name>A0ABN2PMU6_9MICC</name>
<dbReference type="PROSITE" id="PS50850">
    <property type="entry name" value="MFS"/>
    <property type="match status" value="1"/>
</dbReference>
<feature type="transmembrane region" description="Helical" evidence="5">
    <location>
        <begin position="404"/>
        <end position="428"/>
    </location>
</feature>
<keyword evidence="3 5" id="KW-1133">Transmembrane helix</keyword>
<gene>
    <name evidence="7" type="ORF">GCM10009688_30830</name>
</gene>
<evidence type="ECO:0000256" key="4">
    <source>
        <dbReference type="ARBA" id="ARBA00023136"/>
    </source>
</evidence>
<dbReference type="PANTHER" id="PTHR23542">
    <property type="match status" value="1"/>
</dbReference>
<evidence type="ECO:0000256" key="2">
    <source>
        <dbReference type="ARBA" id="ARBA00022692"/>
    </source>
</evidence>
<feature type="transmembrane region" description="Helical" evidence="5">
    <location>
        <begin position="103"/>
        <end position="122"/>
    </location>
</feature>
<feature type="transmembrane region" description="Helical" evidence="5">
    <location>
        <begin position="167"/>
        <end position="187"/>
    </location>
</feature>
<dbReference type="EMBL" id="BAAALV010000007">
    <property type="protein sequence ID" value="GAA1923582.1"/>
    <property type="molecule type" value="Genomic_DNA"/>
</dbReference>
<organism evidence="7 8">
    <name type="scientific">Arthrobacter gandavensis</name>
    <dbReference type="NCBI Taxonomy" id="169960"/>
    <lineage>
        <taxon>Bacteria</taxon>
        <taxon>Bacillati</taxon>
        <taxon>Actinomycetota</taxon>
        <taxon>Actinomycetes</taxon>
        <taxon>Micrococcales</taxon>
        <taxon>Micrococcaceae</taxon>
        <taxon>Arthrobacter</taxon>
    </lineage>
</organism>
<evidence type="ECO:0000256" key="3">
    <source>
        <dbReference type="ARBA" id="ARBA00022989"/>
    </source>
</evidence>
<dbReference type="Gene3D" id="1.20.1250.20">
    <property type="entry name" value="MFS general substrate transporter like domains"/>
    <property type="match status" value="1"/>
</dbReference>
<comment type="caution">
    <text evidence="7">The sequence shown here is derived from an EMBL/GenBank/DDBJ whole genome shotgun (WGS) entry which is preliminary data.</text>
</comment>
<dbReference type="InterPro" id="IPR036259">
    <property type="entry name" value="MFS_trans_sf"/>
</dbReference>
<evidence type="ECO:0000256" key="5">
    <source>
        <dbReference type="SAM" id="Phobius"/>
    </source>
</evidence>
<feature type="transmembrane region" description="Helical" evidence="5">
    <location>
        <begin position="48"/>
        <end position="68"/>
    </location>
</feature>
<feature type="transmembrane region" description="Helical" evidence="5">
    <location>
        <begin position="20"/>
        <end position="42"/>
    </location>
</feature>
<feature type="transmembrane region" description="Helical" evidence="5">
    <location>
        <begin position="249"/>
        <end position="271"/>
    </location>
</feature>
<keyword evidence="2 5" id="KW-0812">Transmembrane</keyword>
<feature type="domain" description="Major facilitator superfamily (MFS) profile" evidence="6">
    <location>
        <begin position="242"/>
        <end position="435"/>
    </location>
</feature>
<keyword evidence="4 5" id="KW-0472">Membrane</keyword>
<evidence type="ECO:0000313" key="8">
    <source>
        <dbReference type="Proteomes" id="UP001500784"/>
    </source>
</evidence>
<dbReference type="Proteomes" id="UP001500784">
    <property type="component" value="Unassembled WGS sequence"/>
</dbReference>
<dbReference type="SUPFAM" id="SSF103473">
    <property type="entry name" value="MFS general substrate transporter"/>
    <property type="match status" value="1"/>
</dbReference>
<feature type="transmembrane region" description="Helical" evidence="5">
    <location>
        <begin position="143"/>
        <end position="161"/>
    </location>
</feature>
<dbReference type="Pfam" id="PF07690">
    <property type="entry name" value="MFS_1"/>
    <property type="match status" value="2"/>
</dbReference>
<feature type="transmembrane region" description="Helical" evidence="5">
    <location>
        <begin position="319"/>
        <end position="336"/>
    </location>
</feature>
<dbReference type="InterPro" id="IPR011701">
    <property type="entry name" value="MFS"/>
</dbReference>
<dbReference type="RefSeq" id="WP_152228449.1">
    <property type="nucleotide sequence ID" value="NZ_BAAALV010000007.1"/>
</dbReference>
<accession>A0ABN2PMU6</accession>
<dbReference type="PANTHER" id="PTHR23542:SF1">
    <property type="entry name" value="MAJOR FACILITATOR SUPERFAMILY (MFS) PROFILE DOMAIN-CONTAINING PROTEIN"/>
    <property type="match status" value="1"/>
</dbReference>
<keyword evidence="8" id="KW-1185">Reference proteome</keyword>
<evidence type="ECO:0000256" key="1">
    <source>
        <dbReference type="ARBA" id="ARBA00004651"/>
    </source>
</evidence>
<reference evidence="7 8" key="1">
    <citation type="journal article" date="2019" name="Int. J. Syst. Evol. Microbiol.">
        <title>The Global Catalogue of Microorganisms (GCM) 10K type strain sequencing project: providing services to taxonomists for standard genome sequencing and annotation.</title>
        <authorList>
            <consortium name="The Broad Institute Genomics Platform"/>
            <consortium name="The Broad Institute Genome Sequencing Center for Infectious Disease"/>
            <person name="Wu L."/>
            <person name="Ma J."/>
        </authorList>
    </citation>
    <scope>NUCLEOTIDE SEQUENCE [LARGE SCALE GENOMIC DNA]</scope>
    <source>
        <strain evidence="7 8">JCM 13316</strain>
    </source>
</reference>
<evidence type="ECO:0000313" key="7">
    <source>
        <dbReference type="EMBL" id="GAA1923582.1"/>
    </source>
</evidence>
<comment type="subcellular location">
    <subcellularLocation>
        <location evidence="1">Cell membrane</location>
        <topology evidence="1">Multi-pass membrane protein</topology>
    </subcellularLocation>
</comment>
<evidence type="ECO:0000259" key="6">
    <source>
        <dbReference type="PROSITE" id="PS50850"/>
    </source>
</evidence>
<sequence length="435" mass="44260">MNFSVYRDLLSIVPVRRVLLVGMLARFPHAAAGVLLTLHVVLTLDKGYAAAGVVAALVTIGIAVGAPWRGRRVDNVGLRKALIPSVISEAVIWSVAPHVSYEWLLVLALIGGLFTLPVFSVVRQSLGVLAKGDKRRTAFTLDSIGTEVVFMGGPAVGAVLATSVSTAVGLTLVGICTAGAGLFLMWFNPPTRSESVEATEHDVEAATAAVVSSAPAHLGEPAAELTEAAAAAAEADGQRGGLLARAGAGFSWLTLSVAVVFVVAAGAGLLLASSDVGIVALVEASGNPGQLGIVFAAWCFASLVGGLIYGAMKRRISPMLLLLAMAVLTLPMSLATDTLSLALLSIPGGLLCAPVLSAASERVADLVPEERRGEAMGWYGSALTTGTAIGAPLAGMAIDVVGPWAGFAFAGTAAALMVLITLGARAVVNARRTLV</sequence>
<protein>
    <submittedName>
        <fullName evidence="7">MFS transporter</fullName>
    </submittedName>
</protein>
<feature type="transmembrane region" description="Helical" evidence="5">
    <location>
        <begin position="291"/>
        <end position="312"/>
    </location>
</feature>